<dbReference type="InterPro" id="IPR032466">
    <property type="entry name" value="Metal_Hydrolase"/>
</dbReference>
<sequence length="304" mass="33225">MAKKSRPKATPPEKLYPLFDSHTHLYAAYRKGAGTGETGASDDAAQEAAELTYEQAVRNLMERAAGSGLAGVCTIGDGMDETERALEAAYFHPRVWAACAIHPTRAHELDSAARDRLQEMAQDPRCVAIGETGLDAYWLDKDESTPSMEVQEEALRWHIDLAVSSGKPLMIHNREADADLLRILADAPQPSNVILHCFSSPLDVAKEALDRGWILSFAGNSTFKTNVELREAARIAPAEQILIETDAPFMTPEPFRGQRNEPSYVGYTARVLADVRDMNAAAFGQQVTDNALRIFGLGELAELG</sequence>
<keyword evidence="2" id="KW-0378">Hydrolase</keyword>
<dbReference type="GO" id="GO:0016787">
    <property type="term" value="F:hydrolase activity"/>
    <property type="evidence" value="ECO:0007669"/>
    <property type="project" value="UniProtKB-KW"/>
</dbReference>
<gene>
    <name evidence="2" type="ORF">IRY30_03295</name>
</gene>
<keyword evidence="3" id="KW-1185">Reference proteome</keyword>
<name>A0ABR9ZIS3_9CORY</name>
<comment type="caution">
    <text evidence="2">The sequence shown here is derived from an EMBL/GenBank/DDBJ whole genome shotgun (WGS) entry which is preliminary data.</text>
</comment>
<keyword evidence="1" id="KW-0479">Metal-binding</keyword>
<reference evidence="2 3" key="1">
    <citation type="submission" date="2020-10" db="EMBL/GenBank/DDBJ databases">
        <title>Novel species in genus Corynebacterium.</title>
        <authorList>
            <person name="Zhang G."/>
        </authorList>
    </citation>
    <scope>NUCLEOTIDE SEQUENCE [LARGE SCALE GENOMIC DNA]</scope>
    <source>
        <strain evidence="2 3">DSM 45110</strain>
    </source>
</reference>
<dbReference type="SUPFAM" id="SSF51556">
    <property type="entry name" value="Metallo-dependent hydrolases"/>
    <property type="match status" value="1"/>
</dbReference>
<dbReference type="InterPro" id="IPR001130">
    <property type="entry name" value="TatD-like"/>
</dbReference>
<evidence type="ECO:0000313" key="2">
    <source>
        <dbReference type="EMBL" id="MBF4553109.1"/>
    </source>
</evidence>
<dbReference type="CDD" id="cd01310">
    <property type="entry name" value="TatD_DNAse"/>
    <property type="match status" value="1"/>
</dbReference>
<proteinExistence type="predicted"/>
<dbReference type="PANTHER" id="PTHR46124">
    <property type="entry name" value="D-AMINOACYL-TRNA DEACYLASE"/>
    <property type="match status" value="1"/>
</dbReference>
<protein>
    <submittedName>
        <fullName evidence="2">TatD family hydrolase</fullName>
    </submittedName>
</protein>
<dbReference type="Proteomes" id="UP000635902">
    <property type="component" value="Unassembled WGS sequence"/>
</dbReference>
<evidence type="ECO:0000313" key="3">
    <source>
        <dbReference type="Proteomes" id="UP000635902"/>
    </source>
</evidence>
<dbReference type="Pfam" id="PF01026">
    <property type="entry name" value="TatD_DNase"/>
    <property type="match status" value="1"/>
</dbReference>
<dbReference type="PANTHER" id="PTHR46124:SF2">
    <property type="entry name" value="D-AMINOACYL-TRNA DEACYLASE"/>
    <property type="match status" value="1"/>
</dbReference>
<accession>A0ABR9ZIS3</accession>
<evidence type="ECO:0000256" key="1">
    <source>
        <dbReference type="ARBA" id="ARBA00022723"/>
    </source>
</evidence>
<organism evidence="2 3">
    <name type="scientific">Corynebacterium suicordis DSM 45110</name>
    <dbReference type="NCBI Taxonomy" id="1121369"/>
    <lineage>
        <taxon>Bacteria</taxon>
        <taxon>Bacillati</taxon>
        <taxon>Actinomycetota</taxon>
        <taxon>Actinomycetes</taxon>
        <taxon>Mycobacteriales</taxon>
        <taxon>Corynebacteriaceae</taxon>
        <taxon>Corynebacterium</taxon>
    </lineage>
</organism>
<dbReference type="InterPro" id="IPR015991">
    <property type="entry name" value="TatD/YcfH-like"/>
</dbReference>
<dbReference type="RefSeq" id="WP_194555952.1">
    <property type="nucleotide sequence ID" value="NZ_JADKMY010000001.1"/>
</dbReference>
<dbReference type="NCBIfam" id="TIGR00010">
    <property type="entry name" value="YchF/TatD family DNA exonuclease"/>
    <property type="match status" value="1"/>
</dbReference>
<dbReference type="Gene3D" id="3.20.20.140">
    <property type="entry name" value="Metal-dependent hydrolases"/>
    <property type="match status" value="1"/>
</dbReference>
<dbReference type="PIRSF" id="PIRSF005902">
    <property type="entry name" value="DNase_TatD"/>
    <property type="match status" value="1"/>
</dbReference>
<dbReference type="EMBL" id="JADKMY010000001">
    <property type="protein sequence ID" value="MBF4553109.1"/>
    <property type="molecule type" value="Genomic_DNA"/>
</dbReference>